<keyword evidence="2" id="KW-1185">Reference proteome</keyword>
<dbReference type="EMBL" id="JABSTV010001252">
    <property type="protein sequence ID" value="KAH7948060.1"/>
    <property type="molecule type" value="Genomic_DNA"/>
</dbReference>
<sequence length="70" mass="7986">MYAESEDKTRCAAVVRKANVMGQQHSLRESHLAERDTPEIMPSEVTTLRGRDQCLFLIEDCFEKAKTSVK</sequence>
<gene>
    <name evidence="1" type="ORF">HPB52_018227</name>
</gene>
<name>A0A9D4STK8_RHISA</name>
<evidence type="ECO:0000313" key="1">
    <source>
        <dbReference type="EMBL" id="KAH7948060.1"/>
    </source>
</evidence>
<reference evidence="1" key="2">
    <citation type="submission" date="2021-09" db="EMBL/GenBank/DDBJ databases">
        <authorList>
            <person name="Jia N."/>
            <person name="Wang J."/>
            <person name="Shi W."/>
            <person name="Du L."/>
            <person name="Sun Y."/>
            <person name="Zhan W."/>
            <person name="Jiang J."/>
            <person name="Wang Q."/>
            <person name="Zhang B."/>
            <person name="Ji P."/>
            <person name="Sakyi L.B."/>
            <person name="Cui X."/>
            <person name="Yuan T."/>
            <person name="Jiang B."/>
            <person name="Yang W."/>
            <person name="Lam T.T.-Y."/>
            <person name="Chang Q."/>
            <person name="Ding S."/>
            <person name="Wang X."/>
            <person name="Zhu J."/>
            <person name="Ruan X."/>
            <person name="Zhao L."/>
            <person name="Wei J."/>
            <person name="Que T."/>
            <person name="Du C."/>
            <person name="Cheng J."/>
            <person name="Dai P."/>
            <person name="Han X."/>
            <person name="Huang E."/>
            <person name="Gao Y."/>
            <person name="Liu J."/>
            <person name="Shao H."/>
            <person name="Ye R."/>
            <person name="Li L."/>
            <person name="Wei W."/>
            <person name="Wang X."/>
            <person name="Wang C."/>
            <person name="Huo Q."/>
            <person name="Li W."/>
            <person name="Guo W."/>
            <person name="Chen H."/>
            <person name="Chen S."/>
            <person name="Zhou L."/>
            <person name="Zhou L."/>
            <person name="Ni X."/>
            <person name="Tian J."/>
            <person name="Zhou Y."/>
            <person name="Sheng Y."/>
            <person name="Liu T."/>
            <person name="Pan Y."/>
            <person name="Xia L."/>
            <person name="Li J."/>
            <person name="Zhao F."/>
            <person name="Cao W."/>
        </authorList>
    </citation>
    <scope>NUCLEOTIDE SEQUENCE</scope>
    <source>
        <strain evidence="1">Rsan-2018</strain>
        <tissue evidence="1">Larvae</tissue>
    </source>
</reference>
<comment type="caution">
    <text evidence="1">The sequence shown here is derived from an EMBL/GenBank/DDBJ whole genome shotgun (WGS) entry which is preliminary data.</text>
</comment>
<dbReference type="Proteomes" id="UP000821837">
    <property type="component" value="Chromosome 6"/>
</dbReference>
<accession>A0A9D4STK8</accession>
<dbReference type="AlphaFoldDB" id="A0A9D4STK8"/>
<organism evidence="1 2">
    <name type="scientific">Rhipicephalus sanguineus</name>
    <name type="common">Brown dog tick</name>
    <name type="synonym">Ixodes sanguineus</name>
    <dbReference type="NCBI Taxonomy" id="34632"/>
    <lineage>
        <taxon>Eukaryota</taxon>
        <taxon>Metazoa</taxon>
        <taxon>Ecdysozoa</taxon>
        <taxon>Arthropoda</taxon>
        <taxon>Chelicerata</taxon>
        <taxon>Arachnida</taxon>
        <taxon>Acari</taxon>
        <taxon>Parasitiformes</taxon>
        <taxon>Ixodida</taxon>
        <taxon>Ixodoidea</taxon>
        <taxon>Ixodidae</taxon>
        <taxon>Rhipicephalinae</taxon>
        <taxon>Rhipicephalus</taxon>
        <taxon>Rhipicephalus</taxon>
    </lineage>
</organism>
<proteinExistence type="predicted"/>
<protein>
    <submittedName>
        <fullName evidence="1">Uncharacterized protein</fullName>
    </submittedName>
</protein>
<evidence type="ECO:0000313" key="2">
    <source>
        <dbReference type="Proteomes" id="UP000821837"/>
    </source>
</evidence>
<reference evidence="1" key="1">
    <citation type="journal article" date="2020" name="Cell">
        <title>Large-Scale Comparative Analyses of Tick Genomes Elucidate Their Genetic Diversity and Vector Capacities.</title>
        <authorList>
            <consortium name="Tick Genome and Microbiome Consortium (TIGMIC)"/>
            <person name="Jia N."/>
            <person name="Wang J."/>
            <person name="Shi W."/>
            <person name="Du L."/>
            <person name="Sun Y."/>
            <person name="Zhan W."/>
            <person name="Jiang J.F."/>
            <person name="Wang Q."/>
            <person name="Zhang B."/>
            <person name="Ji P."/>
            <person name="Bell-Sakyi L."/>
            <person name="Cui X.M."/>
            <person name="Yuan T.T."/>
            <person name="Jiang B.G."/>
            <person name="Yang W.F."/>
            <person name="Lam T.T."/>
            <person name="Chang Q.C."/>
            <person name="Ding S.J."/>
            <person name="Wang X.J."/>
            <person name="Zhu J.G."/>
            <person name="Ruan X.D."/>
            <person name="Zhao L."/>
            <person name="Wei J.T."/>
            <person name="Ye R.Z."/>
            <person name="Que T.C."/>
            <person name="Du C.H."/>
            <person name="Zhou Y.H."/>
            <person name="Cheng J.X."/>
            <person name="Dai P.F."/>
            <person name="Guo W.B."/>
            <person name="Han X.H."/>
            <person name="Huang E.J."/>
            <person name="Li L.F."/>
            <person name="Wei W."/>
            <person name="Gao Y.C."/>
            <person name="Liu J.Z."/>
            <person name="Shao H.Z."/>
            <person name="Wang X."/>
            <person name="Wang C.C."/>
            <person name="Yang T.C."/>
            <person name="Huo Q.B."/>
            <person name="Li W."/>
            <person name="Chen H.Y."/>
            <person name="Chen S.E."/>
            <person name="Zhou L.G."/>
            <person name="Ni X.B."/>
            <person name="Tian J.H."/>
            <person name="Sheng Y."/>
            <person name="Liu T."/>
            <person name="Pan Y.S."/>
            <person name="Xia L.Y."/>
            <person name="Li J."/>
            <person name="Zhao F."/>
            <person name="Cao W.C."/>
        </authorList>
    </citation>
    <scope>NUCLEOTIDE SEQUENCE</scope>
    <source>
        <strain evidence="1">Rsan-2018</strain>
    </source>
</reference>